<protein>
    <submittedName>
        <fullName evidence="2">Uncharacterized protein</fullName>
    </submittedName>
</protein>
<feature type="region of interest" description="Disordered" evidence="1">
    <location>
        <begin position="138"/>
        <end position="215"/>
    </location>
</feature>
<feature type="compositionally biased region" description="Gly residues" evidence="1">
    <location>
        <begin position="376"/>
        <end position="391"/>
    </location>
</feature>
<organism evidence="2 3">
    <name type="scientific">Monodon monoceros</name>
    <name type="common">Narwhal</name>
    <name type="synonym">Ceratodon monodon</name>
    <dbReference type="NCBI Taxonomy" id="40151"/>
    <lineage>
        <taxon>Eukaryota</taxon>
        <taxon>Metazoa</taxon>
        <taxon>Chordata</taxon>
        <taxon>Craniata</taxon>
        <taxon>Vertebrata</taxon>
        <taxon>Euteleostomi</taxon>
        <taxon>Mammalia</taxon>
        <taxon>Eutheria</taxon>
        <taxon>Laurasiatheria</taxon>
        <taxon>Artiodactyla</taxon>
        <taxon>Whippomorpha</taxon>
        <taxon>Cetacea</taxon>
        <taxon>Odontoceti</taxon>
        <taxon>Monodontidae</taxon>
        <taxon>Monodon</taxon>
    </lineage>
</organism>
<comment type="caution">
    <text evidence="2">The sequence shown here is derived from an EMBL/GenBank/DDBJ whole genome shotgun (WGS) entry which is preliminary data.</text>
</comment>
<name>A0A4U1FSD2_MONMO</name>
<feature type="non-terminal residue" evidence="2">
    <location>
        <position position="1"/>
    </location>
</feature>
<evidence type="ECO:0000313" key="2">
    <source>
        <dbReference type="EMBL" id="TKC53241.1"/>
    </source>
</evidence>
<dbReference type="EMBL" id="RWIC01000010">
    <property type="protein sequence ID" value="TKC53241.1"/>
    <property type="molecule type" value="Genomic_DNA"/>
</dbReference>
<feature type="compositionally biased region" description="Basic and acidic residues" evidence="1">
    <location>
        <begin position="263"/>
        <end position="272"/>
    </location>
</feature>
<feature type="region of interest" description="Disordered" evidence="1">
    <location>
        <begin position="308"/>
        <end position="332"/>
    </location>
</feature>
<reference evidence="3" key="1">
    <citation type="journal article" date="2019" name="IScience">
        <title>Narwhal Genome Reveals Long-Term Low Genetic Diversity despite Current Large Abundance Size.</title>
        <authorList>
            <person name="Westbury M.V."/>
            <person name="Petersen B."/>
            <person name="Garde E."/>
            <person name="Heide-Jorgensen M.P."/>
            <person name="Lorenzen E.D."/>
        </authorList>
    </citation>
    <scope>NUCLEOTIDE SEQUENCE [LARGE SCALE GENOMIC DNA]</scope>
</reference>
<dbReference type="Proteomes" id="UP000308365">
    <property type="component" value="Unassembled WGS sequence"/>
</dbReference>
<proteinExistence type="predicted"/>
<gene>
    <name evidence="2" type="ORF">EI555_010184</name>
</gene>
<dbReference type="AlphaFoldDB" id="A0A4U1FSD2"/>
<evidence type="ECO:0000313" key="3">
    <source>
        <dbReference type="Proteomes" id="UP000308365"/>
    </source>
</evidence>
<feature type="compositionally biased region" description="Low complexity" evidence="1">
    <location>
        <begin position="241"/>
        <end position="252"/>
    </location>
</feature>
<sequence length="648" mass="69254">GPWDITSQGRATASVQMFLPTRHVSAPNRLEQGGSWSSGHCLTEGDPFLQLPPLGKNRGRPPPESCPPNFAAAVFSPRGSLSSQKPGASAAIPALPGGAEAGAEHMESGGWAWRGAELSAPIPPALRSVPIAHGPMAERKMAARSATDSHVPRRCRCTPPPPLAESRTQRDAQPRVASPPAEYRTVRTRREGPEAESQFSPRPAPNPGAGVALREPRKTFLRATCTRSGHWACAVLRPGHASSPGFSPNSAGPAGGGVGRRWGRQEQTRAREPGLRKAEFAFSVLTSSNSSTLRLCPKWYTAPDRKIRLPSGLTKRPPKNVQAGPFSSLGNTEHPEKRICVARVAGPARAADWACSAAREARCGKSEAFAPARQRPGGGGAGGGQDGSGKGRPGKAALPLRPTSRPDSAFRVRSPNSALPRISSHSGGLGERNSGGCRDSGASKSMAIPGHHSEGSSKQVCVKNQMHFKSTETVNNLTRLFTSYKLKMKLRPSQWYTVDKSYDPDSNPELLLLFHSGNTLMEQNTTIRCKAAVTEGVVDFLNFKNGEVGDSRECIKEHVKISQGKANVVWGRKEKGLKRPASSLEEEGNTGQVRVFGSSCRFPGKCHAGLVLSFIPLANKKLPPISQKEGMLISFAQDISKTIGNRKI</sequence>
<feature type="non-terminal residue" evidence="2">
    <location>
        <position position="648"/>
    </location>
</feature>
<feature type="region of interest" description="Disordered" evidence="1">
    <location>
        <begin position="241"/>
        <end position="272"/>
    </location>
</feature>
<evidence type="ECO:0000256" key="1">
    <source>
        <dbReference type="SAM" id="MobiDB-lite"/>
    </source>
</evidence>
<accession>A0A4U1FSD2</accession>
<feature type="compositionally biased region" description="Basic and acidic residues" evidence="1">
    <location>
        <begin position="184"/>
        <end position="193"/>
    </location>
</feature>
<feature type="region of interest" description="Disordered" evidence="1">
    <location>
        <begin position="368"/>
        <end position="458"/>
    </location>
</feature>